<evidence type="ECO:0000313" key="3">
    <source>
        <dbReference type="Proteomes" id="UP000811246"/>
    </source>
</evidence>
<dbReference type="InterPro" id="IPR039285">
    <property type="entry name" value="HIRD11-like"/>
</dbReference>
<protein>
    <submittedName>
        <fullName evidence="2">Uncharacterized protein</fullName>
    </submittedName>
</protein>
<evidence type="ECO:0000256" key="1">
    <source>
        <dbReference type="SAM" id="MobiDB-lite"/>
    </source>
</evidence>
<proteinExistence type="predicted"/>
<dbReference type="AlphaFoldDB" id="A0A922E7X8"/>
<comment type="caution">
    <text evidence="2">The sequence shown here is derived from an EMBL/GenBank/DDBJ whole genome shotgun (WGS) entry which is preliminary data.</text>
</comment>
<feature type="compositionally biased region" description="Basic and acidic residues" evidence="1">
    <location>
        <begin position="98"/>
        <end position="120"/>
    </location>
</feature>
<accession>A0A922E7X8</accession>
<dbReference type="PANTHER" id="PTHR34941">
    <property type="entry name" value="DEHYDRIN HIRD11"/>
    <property type="match status" value="1"/>
</dbReference>
<dbReference type="GO" id="GO:0046872">
    <property type="term" value="F:metal ion binding"/>
    <property type="evidence" value="ECO:0007669"/>
    <property type="project" value="InterPro"/>
</dbReference>
<gene>
    <name evidence="2" type="ORF">I3842_09G169700</name>
</gene>
<dbReference type="EMBL" id="CM031833">
    <property type="protein sequence ID" value="KAG6696857.1"/>
    <property type="molecule type" value="Genomic_DNA"/>
</dbReference>
<dbReference type="EMBL" id="CM031833">
    <property type="protein sequence ID" value="KAG6696858.1"/>
    <property type="molecule type" value="Genomic_DNA"/>
</dbReference>
<sequence>MVFINIHSDPGSLYIGELLVSSEYIITTSQDILREQQRGNERETMAGIMNKIGDTLNVGGAKKEGEQKGQTGQYQGERKGQHQGEGQYQGEQKGQYQGERKGEQQGERKEGMVDKVKDKIIGVGVGGGGGGVGGGGQNKEGKKKHEDGHKSCDSD</sequence>
<dbReference type="Proteomes" id="UP000811246">
    <property type="component" value="Chromosome 9"/>
</dbReference>
<name>A0A922E7X8_CARIL</name>
<feature type="compositionally biased region" description="Low complexity" evidence="1">
    <location>
        <begin position="84"/>
        <end position="97"/>
    </location>
</feature>
<organism evidence="2 3">
    <name type="scientific">Carya illinoinensis</name>
    <name type="common">Pecan</name>
    <dbReference type="NCBI Taxonomy" id="32201"/>
    <lineage>
        <taxon>Eukaryota</taxon>
        <taxon>Viridiplantae</taxon>
        <taxon>Streptophyta</taxon>
        <taxon>Embryophyta</taxon>
        <taxon>Tracheophyta</taxon>
        <taxon>Spermatophyta</taxon>
        <taxon>Magnoliopsida</taxon>
        <taxon>eudicotyledons</taxon>
        <taxon>Gunneridae</taxon>
        <taxon>Pentapetalae</taxon>
        <taxon>rosids</taxon>
        <taxon>fabids</taxon>
        <taxon>Fagales</taxon>
        <taxon>Juglandaceae</taxon>
        <taxon>Carya</taxon>
    </lineage>
</organism>
<evidence type="ECO:0000313" key="2">
    <source>
        <dbReference type="EMBL" id="KAG6696858.1"/>
    </source>
</evidence>
<feature type="compositionally biased region" description="Gly residues" evidence="1">
    <location>
        <begin position="123"/>
        <end position="138"/>
    </location>
</feature>
<feature type="compositionally biased region" description="Basic and acidic residues" evidence="1">
    <location>
        <begin position="139"/>
        <end position="155"/>
    </location>
</feature>
<dbReference type="PANTHER" id="PTHR34941:SF1">
    <property type="entry name" value="DEHYDRIN HIRD11"/>
    <property type="match status" value="1"/>
</dbReference>
<feature type="region of interest" description="Disordered" evidence="1">
    <location>
        <begin position="50"/>
        <end position="155"/>
    </location>
</feature>
<reference evidence="2" key="1">
    <citation type="submission" date="2021-01" db="EMBL/GenBank/DDBJ databases">
        <authorList>
            <person name="Lovell J.T."/>
            <person name="Bentley N."/>
            <person name="Bhattarai G."/>
            <person name="Jenkins J.W."/>
            <person name="Sreedasyam A."/>
            <person name="Alarcon Y."/>
            <person name="Bock C."/>
            <person name="Boston L."/>
            <person name="Carlson J."/>
            <person name="Cervantes K."/>
            <person name="Clermont K."/>
            <person name="Krom N."/>
            <person name="Kubenka K."/>
            <person name="Mamidi S."/>
            <person name="Mattison C."/>
            <person name="Monteros M."/>
            <person name="Pisani C."/>
            <person name="Plott C."/>
            <person name="Rajasekar S."/>
            <person name="Rhein H.S."/>
            <person name="Rohla C."/>
            <person name="Song M."/>
            <person name="Hilaire R.S."/>
            <person name="Shu S."/>
            <person name="Wells L."/>
            <person name="Wang X."/>
            <person name="Webber J."/>
            <person name="Heerema R.J."/>
            <person name="Klein P."/>
            <person name="Conner P."/>
            <person name="Grauke L."/>
            <person name="Grimwood J."/>
            <person name="Schmutz J."/>
            <person name="Randall J.J."/>
        </authorList>
    </citation>
    <scope>NUCLEOTIDE SEQUENCE</scope>
    <source>
        <tissue evidence="2">Leaf</tissue>
    </source>
</reference>